<dbReference type="EMBL" id="BARW01010032">
    <property type="protein sequence ID" value="GAI86663.1"/>
    <property type="molecule type" value="Genomic_DNA"/>
</dbReference>
<comment type="caution">
    <text evidence="1">The sequence shown here is derived from an EMBL/GenBank/DDBJ whole genome shotgun (WGS) entry which is preliminary data.</text>
</comment>
<dbReference type="AlphaFoldDB" id="X1S1A2"/>
<proteinExistence type="predicted"/>
<gene>
    <name evidence="1" type="ORF">S12H4_19933</name>
</gene>
<accession>X1S1A2</accession>
<protein>
    <submittedName>
        <fullName evidence="1">Uncharacterized protein</fullName>
    </submittedName>
</protein>
<sequence>RVALRTLITVTVAHVPVEAEAAAVIRPIMPRSTR</sequence>
<evidence type="ECO:0000313" key="1">
    <source>
        <dbReference type="EMBL" id="GAI86663.1"/>
    </source>
</evidence>
<reference evidence="1" key="1">
    <citation type="journal article" date="2014" name="Front. Microbiol.">
        <title>High frequency of phylogenetically diverse reductive dehalogenase-homologous genes in deep subseafloor sedimentary metagenomes.</title>
        <authorList>
            <person name="Kawai M."/>
            <person name="Futagami T."/>
            <person name="Toyoda A."/>
            <person name="Takaki Y."/>
            <person name="Nishi S."/>
            <person name="Hori S."/>
            <person name="Arai W."/>
            <person name="Tsubouchi T."/>
            <person name="Morono Y."/>
            <person name="Uchiyama I."/>
            <person name="Ito T."/>
            <person name="Fujiyama A."/>
            <person name="Inagaki F."/>
            <person name="Takami H."/>
        </authorList>
    </citation>
    <scope>NUCLEOTIDE SEQUENCE</scope>
    <source>
        <strain evidence="1">Expedition CK06-06</strain>
    </source>
</reference>
<organism evidence="1">
    <name type="scientific">marine sediment metagenome</name>
    <dbReference type="NCBI Taxonomy" id="412755"/>
    <lineage>
        <taxon>unclassified sequences</taxon>
        <taxon>metagenomes</taxon>
        <taxon>ecological metagenomes</taxon>
    </lineage>
</organism>
<feature type="non-terminal residue" evidence="1">
    <location>
        <position position="1"/>
    </location>
</feature>
<name>X1S1A2_9ZZZZ</name>